<evidence type="ECO:0000313" key="1">
    <source>
        <dbReference type="EMBL" id="ASR76542.1"/>
    </source>
</evidence>
<evidence type="ECO:0000313" key="2">
    <source>
        <dbReference type="Proteomes" id="UP000225758"/>
    </source>
</evidence>
<gene>
    <name evidence="1" type="ORF">SEA_SUSHI23_121</name>
</gene>
<accession>A0A222YY04</accession>
<dbReference type="Proteomes" id="UP000225758">
    <property type="component" value="Segment"/>
</dbReference>
<dbReference type="EMBL" id="MF358542">
    <property type="protein sequence ID" value="ASR76542.1"/>
    <property type="molecule type" value="Genomic_DNA"/>
</dbReference>
<sequence length="56" mass="6582">MMFHLNLKVLKPSKNKMQLQSTVDARNMAEALRELAKSLENLDLEHVENIEVKLYR</sequence>
<reference evidence="1 2" key="1">
    <citation type="submission" date="2017-06" db="EMBL/GenBank/DDBJ databases">
        <authorList>
            <person name="Mageeney C.M."/>
            <person name="Olugbade I.D."/>
            <person name="Kenna M.A."/>
            <person name="Ware V.C."/>
            <person name="Garlena R.A."/>
            <person name="Russell D.A."/>
            <person name="Pope W.H."/>
            <person name="Jacobs-Sera D."/>
            <person name="Hendrix R.W."/>
            <person name="Hatfull G.F."/>
        </authorList>
    </citation>
    <scope>NUCLEOTIDE SEQUENCE [LARGE SCALE GENOMIC DNA]</scope>
</reference>
<protein>
    <submittedName>
        <fullName evidence="1">Uncharacterized protein</fullName>
    </submittedName>
</protein>
<organism evidence="1 2">
    <name type="scientific">Streptomyces phage Sushi23</name>
    <dbReference type="NCBI Taxonomy" id="2015806"/>
    <lineage>
        <taxon>Viruses</taxon>
        <taxon>Duplodnaviria</taxon>
        <taxon>Heunggongvirae</taxon>
        <taxon>Uroviricota</taxon>
        <taxon>Caudoviricetes</taxon>
        <taxon>Stanwilliamsviridae</taxon>
        <taxon>Boydwoodruffvirinae</taxon>
        <taxon>Samistivirus</taxon>
        <taxon>Samistivirus peebs</taxon>
    </lineage>
</organism>
<name>A0A222YY04_9CAUD</name>
<proteinExistence type="predicted"/>